<protein>
    <recommendedName>
        <fullName evidence="3">Lipoprotein</fullName>
    </recommendedName>
</protein>
<keyword evidence="2" id="KW-1185">Reference proteome</keyword>
<accession>A0A0M9GNT3</accession>
<proteinExistence type="predicted"/>
<name>A0A0M9GNT3_9HYPH</name>
<dbReference type="RefSeq" id="WP_053998275.1">
    <property type="nucleotide sequence ID" value="NZ_JXMU01000005.1"/>
</dbReference>
<dbReference type="AlphaFoldDB" id="A0A0M9GNT3"/>
<organism evidence="1 2">
    <name type="scientific">Ahrensia marina</name>
    <dbReference type="NCBI Taxonomy" id="1514904"/>
    <lineage>
        <taxon>Bacteria</taxon>
        <taxon>Pseudomonadati</taxon>
        <taxon>Pseudomonadota</taxon>
        <taxon>Alphaproteobacteria</taxon>
        <taxon>Hyphomicrobiales</taxon>
        <taxon>Ahrensiaceae</taxon>
        <taxon>Ahrensia</taxon>
    </lineage>
</organism>
<dbReference type="PATRIC" id="fig|1514904.3.peg.3022"/>
<gene>
    <name evidence="1" type="ORF">SU32_05145</name>
</gene>
<dbReference type="GO" id="GO:0043165">
    <property type="term" value="P:Gram-negative-bacterium-type cell outer membrane assembly"/>
    <property type="evidence" value="ECO:0007669"/>
    <property type="project" value="InterPro"/>
</dbReference>
<dbReference type="STRING" id="1514904.SU32_05145"/>
<comment type="caution">
    <text evidence="1">The sequence shown here is derived from an EMBL/GenBank/DDBJ whole genome shotgun (WGS) entry which is preliminary data.</text>
</comment>
<dbReference type="OrthoDB" id="7678210at2"/>
<sequence length="170" mass="18284">MHSRRVILGLTATLLILASGCTVRPLHSSAGLNTGLTKSVSIQSVDTRVEQQVRNRLLFLLNGGERQPAAPDYIAQLTVSSSTSGILKTRNTNDDSDNSASRVTLRGVLSLSSSNGEIIGTYRRSAIALFDRSTQQFANARAEIDAQNRAADELAETFRAILLTKIPTGN</sequence>
<dbReference type="PROSITE" id="PS51257">
    <property type="entry name" value="PROKAR_LIPOPROTEIN"/>
    <property type="match status" value="1"/>
</dbReference>
<evidence type="ECO:0000313" key="1">
    <source>
        <dbReference type="EMBL" id="KPB02140.1"/>
    </source>
</evidence>
<dbReference type="Gene3D" id="3.30.160.150">
    <property type="entry name" value="Lipoprotein like domain"/>
    <property type="match status" value="1"/>
</dbReference>
<dbReference type="EMBL" id="JXMU01000005">
    <property type="protein sequence ID" value="KPB02140.1"/>
    <property type="molecule type" value="Genomic_DNA"/>
</dbReference>
<dbReference type="Proteomes" id="UP000038011">
    <property type="component" value="Unassembled WGS sequence"/>
</dbReference>
<evidence type="ECO:0008006" key="3">
    <source>
        <dbReference type="Google" id="ProtNLM"/>
    </source>
</evidence>
<reference evidence="1 2" key="1">
    <citation type="submission" date="2015-01" db="EMBL/GenBank/DDBJ databases">
        <title>Ahrensia donghaiensis sp. nov., a novel dimethylsulphoniopropionate-cleavage bacterium isolated from seawater and emended descriptions of the genus Ahrensia and Ahrensia kielensis.</title>
        <authorList>
            <person name="Liu J."/>
        </authorList>
    </citation>
    <scope>NUCLEOTIDE SEQUENCE [LARGE SCALE GENOMIC DNA]</scope>
    <source>
        <strain evidence="1 2">LZD062</strain>
    </source>
</reference>
<dbReference type="GO" id="GO:0019867">
    <property type="term" value="C:outer membrane"/>
    <property type="evidence" value="ECO:0007669"/>
    <property type="project" value="InterPro"/>
</dbReference>
<evidence type="ECO:0000313" key="2">
    <source>
        <dbReference type="Proteomes" id="UP000038011"/>
    </source>
</evidence>